<sequence>MVQEIVKKAFQGLGSERRGRTRALEGKSAVPNFFGQNPVCELAMKPLGGRVMMEVAQYEQLGSGFDSGVYVVVIQGLQAGLEHIYRLGFRALKSEAV</sequence>
<evidence type="ECO:0000313" key="1">
    <source>
        <dbReference type="EMBL" id="ADP98867.1"/>
    </source>
</evidence>
<proteinExistence type="predicted"/>
<dbReference type="EMBL" id="CP001978">
    <property type="protein sequence ID" value="ADP98867.1"/>
    <property type="molecule type" value="Genomic_DNA"/>
</dbReference>
<reference evidence="1 2" key="1">
    <citation type="journal article" date="2010" name="Stand. Genomic Sci.">
        <title>Complete genome sequence of Marinobacter adhaerens type strain (HP15), a diatom-interacting marine microorganism.</title>
        <authorList>
            <person name="Gardes A."/>
            <person name="Kaeppel E."/>
            <person name="Shehzad A."/>
            <person name="Seebah S."/>
            <person name="Teeling H."/>
            <person name="Yarza P."/>
            <person name="Glockner F.O."/>
            <person name="Grossart H.P."/>
            <person name="Ullrich M.S."/>
        </authorList>
    </citation>
    <scope>NUCLEOTIDE SEQUENCE [LARGE SCALE GENOMIC DNA]</scope>
    <source>
        <strain evidence="2">DSM 23420 / HP15</strain>
    </source>
</reference>
<name>E4PPJ6_MARAH</name>
<protein>
    <submittedName>
        <fullName evidence="1">Uncharacterized protein</fullName>
    </submittedName>
</protein>
<dbReference type="HOGENOM" id="CLU_2343386_0_0_6"/>
<reference evidence="2" key="2">
    <citation type="submission" date="2010-02" db="EMBL/GenBank/DDBJ databases">
        <title>Complete genome sequence of Marinobacter adhaerens type strain (HP15).</title>
        <authorList>
            <person name="Gaerdes A.A.M."/>
            <person name="Kaeppel E."/>
            <person name="Shezad A."/>
            <person name="Seebah S."/>
            <person name="Teeling H."/>
            <person name="Yarza P."/>
            <person name="Gloeckner F.O."/>
            <person name="Ullrich M.S."/>
        </authorList>
    </citation>
    <scope>NUCLEOTIDE SEQUENCE [LARGE SCALE GENOMIC DNA]</scope>
    <source>
        <strain evidence="2">DSM 23420 / HP15</strain>
    </source>
</reference>
<dbReference type="Proteomes" id="UP000007077">
    <property type="component" value="Chromosome"/>
</dbReference>
<gene>
    <name evidence="1" type="ordered locus">HP15_3103</name>
</gene>
<organism evidence="1 2">
    <name type="scientific">Marinobacter adhaerens (strain DSM 23420 / HP15)</name>
    <dbReference type="NCBI Taxonomy" id="225937"/>
    <lineage>
        <taxon>Bacteria</taxon>
        <taxon>Pseudomonadati</taxon>
        <taxon>Pseudomonadota</taxon>
        <taxon>Gammaproteobacteria</taxon>
        <taxon>Pseudomonadales</taxon>
        <taxon>Marinobacteraceae</taxon>
        <taxon>Marinobacter</taxon>
    </lineage>
</organism>
<evidence type="ECO:0000313" key="2">
    <source>
        <dbReference type="Proteomes" id="UP000007077"/>
    </source>
</evidence>
<dbReference type="KEGG" id="mad:HP15_3103"/>
<dbReference type="PATRIC" id="fig|225937.3.peg.3131"/>
<accession>E4PPJ6</accession>
<dbReference type="AlphaFoldDB" id="E4PPJ6"/>